<organism evidence="2 3">
    <name type="scientific">Caulobacter ginsengisoli</name>
    <dbReference type="NCBI Taxonomy" id="400775"/>
    <lineage>
        <taxon>Bacteria</taxon>
        <taxon>Pseudomonadati</taxon>
        <taxon>Pseudomonadota</taxon>
        <taxon>Alphaproteobacteria</taxon>
        <taxon>Caulobacterales</taxon>
        <taxon>Caulobacteraceae</taxon>
        <taxon>Caulobacter</taxon>
    </lineage>
</organism>
<dbReference type="RefSeq" id="WP_307349591.1">
    <property type="nucleotide sequence ID" value="NZ_JAUSVS010000004.1"/>
</dbReference>
<keyword evidence="1" id="KW-0472">Membrane</keyword>
<sequence length="121" mass="13033">MISFLLRILFAGFGLWIAAHFVPGISYTGGWPTLAIAAFLLGIVNAIVRPVVFFFTLPITVVTLGLFLLVINAAMLGLVAFFLKDLTVDGFVPALLGSLVIGVISWFGHMILGPHKPPEPR</sequence>
<reference evidence="2 3" key="1">
    <citation type="submission" date="2023-07" db="EMBL/GenBank/DDBJ databases">
        <title>Genomic Encyclopedia of Type Strains, Phase IV (KMG-IV): sequencing the most valuable type-strain genomes for metagenomic binning, comparative biology and taxonomic classification.</title>
        <authorList>
            <person name="Goeker M."/>
        </authorList>
    </citation>
    <scope>NUCLEOTIDE SEQUENCE [LARGE SCALE GENOMIC DNA]</scope>
    <source>
        <strain evidence="2 3">DSM 18695</strain>
    </source>
</reference>
<proteinExistence type="predicted"/>
<evidence type="ECO:0000313" key="2">
    <source>
        <dbReference type="EMBL" id="MDQ0464725.1"/>
    </source>
</evidence>
<accession>A0ABU0IRT6</accession>
<dbReference type="Pfam" id="PF04020">
    <property type="entry name" value="Phage_holin_4_2"/>
    <property type="match status" value="1"/>
</dbReference>
<dbReference type="InterPro" id="IPR007165">
    <property type="entry name" value="Phage_holin_4_2"/>
</dbReference>
<dbReference type="PANTHER" id="PTHR37309">
    <property type="entry name" value="SLR0284 PROTEIN"/>
    <property type="match status" value="1"/>
</dbReference>
<keyword evidence="1" id="KW-1133">Transmembrane helix</keyword>
<keyword evidence="1" id="KW-0812">Transmembrane</keyword>
<dbReference type="Proteomes" id="UP001228905">
    <property type="component" value="Unassembled WGS sequence"/>
</dbReference>
<dbReference type="EMBL" id="JAUSVS010000004">
    <property type="protein sequence ID" value="MDQ0464725.1"/>
    <property type="molecule type" value="Genomic_DNA"/>
</dbReference>
<gene>
    <name evidence="2" type="ORF">QO010_002509</name>
</gene>
<protein>
    <submittedName>
        <fullName evidence="2">Membrane protein</fullName>
    </submittedName>
</protein>
<feature type="transmembrane region" description="Helical" evidence="1">
    <location>
        <begin position="64"/>
        <end position="84"/>
    </location>
</feature>
<evidence type="ECO:0000313" key="3">
    <source>
        <dbReference type="Proteomes" id="UP001228905"/>
    </source>
</evidence>
<feature type="transmembrane region" description="Helical" evidence="1">
    <location>
        <begin position="90"/>
        <end position="112"/>
    </location>
</feature>
<feature type="transmembrane region" description="Helical" evidence="1">
    <location>
        <begin position="34"/>
        <end position="57"/>
    </location>
</feature>
<comment type="caution">
    <text evidence="2">The sequence shown here is derived from an EMBL/GenBank/DDBJ whole genome shotgun (WGS) entry which is preliminary data.</text>
</comment>
<evidence type="ECO:0000256" key="1">
    <source>
        <dbReference type="SAM" id="Phobius"/>
    </source>
</evidence>
<keyword evidence="3" id="KW-1185">Reference proteome</keyword>
<name>A0ABU0IRT6_9CAUL</name>
<dbReference type="PANTHER" id="PTHR37309:SF1">
    <property type="entry name" value="SLR0284 PROTEIN"/>
    <property type="match status" value="1"/>
</dbReference>